<keyword evidence="4" id="KW-1185">Reference proteome</keyword>
<feature type="transmembrane region" description="Helical" evidence="1">
    <location>
        <begin position="20"/>
        <end position="41"/>
    </location>
</feature>
<gene>
    <name evidence="3" type="ORF">PHMEG_00010279</name>
</gene>
<dbReference type="PANTHER" id="PTHR46599:SF3">
    <property type="entry name" value="PIGGYBAC TRANSPOSABLE ELEMENT-DERIVED PROTEIN 4"/>
    <property type="match status" value="1"/>
</dbReference>
<dbReference type="OrthoDB" id="6077919at2759"/>
<organism evidence="3 4">
    <name type="scientific">Phytophthora megakarya</name>
    <dbReference type="NCBI Taxonomy" id="4795"/>
    <lineage>
        <taxon>Eukaryota</taxon>
        <taxon>Sar</taxon>
        <taxon>Stramenopiles</taxon>
        <taxon>Oomycota</taxon>
        <taxon>Peronosporomycetes</taxon>
        <taxon>Peronosporales</taxon>
        <taxon>Peronosporaceae</taxon>
        <taxon>Phytophthora</taxon>
    </lineage>
</organism>
<dbReference type="AlphaFoldDB" id="A0A225WEM3"/>
<dbReference type="PANTHER" id="PTHR46599">
    <property type="entry name" value="PIGGYBAC TRANSPOSABLE ELEMENT-DERIVED PROTEIN 4"/>
    <property type="match status" value="1"/>
</dbReference>
<dbReference type="Proteomes" id="UP000198211">
    <property type="component" value="Unassembled WGS sequence"/>
</dbReference>
<evidence type="ECO:0000313" key="3">
    <source>
        <dbReference type="EMBL" id="OWZ15982.1"/>
    </source>
</evidence>
<evidence type="ECO:0000313" key="4">
    <source>
        <dbReference type="Proteomes" id="UP000198211"/>
    </source>
</evidence>
<name>A0A225WEM3_9STRA</name>
<proteinExistence type="predicted"/>
<feature type="non-terminal residue" evidence="3">
    <location>
        <position position="367"/>
    </location>
</feature>
<dbReference type="STRING" id="4795.A0A225WEM3"/>
<keyword evidence="1" id="KW-0472">Membrane</keyword>
<dbReference type="Pfam" id="PF13843">
    <property type="entry name" value="DDE_Tnp_1_7"/>
    <property type="match status" value="1"/>
</dbReference>
<keyword evidence="1" id="KW-1133">Transmembrane helix</keyword>
<protein>
    <submittedName>
        <fullName evidence="3">Transposase</fullName>
    </submittedName>
</protein>
<dbReference type="EMBL" id="NBNE01001015">
    <property type="protein sequence ID" value="OWZ15982.1"/>
    <property type="molecule type" value="Genomic_DNA"/>
</dbReference>
<reference evidence="4" key="1">
    <citation type="submission" date="2017-03" db="EMBL/GenBank/DDBJ databases">
        <title>Phytopthora megakarya and P. palmivora, two closely related causual agents of cacao black pod achieved similar genome size and gene model numbers by different mechanisms.</title>
        <authorList>
            <person name="Ali S."/>
            <person name="Shao J."/>
            <person name="Larry D.J."/>
            <person name="Kronmiller B."/>
            <person name="Shen D."/>
            <person name="Strem M.D."/>
            <person name="Melnick R.L."/>
            <person name="Guiltinan M.J."/>
            <person name="Tyler B.M."/>
            <person name="Meinhardt L.W."/>
            <person name="Bailey B.A."/>
        </authorList>
    </citation>
    <scope>NUCLEOTIDE SEQUENCE [LARGE SCALE GENOMIC DNA]</scope>
    <source>
        <strain evidence="4">zdho120</strain>
    </source>
</reference>
<dbReference type="InterPro" id="IPR029526">
    <property type="entry name" value="PGBD"/>
</dbReference>
<sequence>MYFWKQVVVETNQYAAIKKVRITSLFTVDELMIFLGIMFYIPLAEKGEYSNYWGPQTEAAIFGRSLTRLDSIISLNRFKLLRRCLSFRADPGETLQRDPAARIRPLLYLLKCTGGRYVEVSRNLTLDEWHAGHAKDAILLYSIHKSRVEICCATTWIALNYRLHCNNSDIADRLQDLATQAEIQQIREEFEKISQVRKHVLEVVRPYFHTRRIINMDKYYTSVQLLLELRLKEPFEVPASIIHDTLFWSRIQRLEEISSSLSQWIITCLQCPVTDYCHTHSVCLCRGMHDYVERPFICTQSTWTCWDKFHKFYLPNGLFTDKGNVNRSVEYLALTSNYETFWFPRSEIMPSYGALVTMFEQAERKKK</sequence>
<feature type="domain" description="PiggyBac transposable element-derived protein" evidence="2">
    <location>
        <begin position="3"/>
        <end position="230"/>
    </location>
</feature>
<comment type="caution">
    <text evidence="3">The sequence shown here is derived from an EMBL/GenBank/DDBJ whole genome shotgun (WGS) entry which is preliminary data.</text>
</comment>
<accession>A0A225WEM3</accession>
<evidence type="ECO:0000259" key="2">
    <source>
        <dbReference type="Pfam" id="PF13843"/>
    </source>
</evidence>
<evidence type="ECO:0000256" key="1">
    <source>
        <dbReference type="SAM" id="Phobius"/>
    </source>
</evidence>
<keyword evidence="1" id="KW-0812">Transmembrane</keyword>